<dbReference type="GO" id="GO:0016773">
    <property type="term" value="F:phosphotransferase activity, alcohol group as acceptor"/>
    <property type="evidence" value="ECO:0007669"/>
    <property type="project" value="InterPro"/>
</dbReference>
<dbReference type="RefSeq" id="WP_188894305.1">
    <property type="nucleotide sequence ID" value="NZ_BMMZ01000002.1"/>
</dbReference>
<dbReference type="SUPFAM" id="SSF56112">
    <property type="entry name" value="Protein kinase-like (PK-like)"/>
    <property type="match status" value="1"/>
</dbReference>
<organism evidence="1 2">
    <name type="scientific">Microlunatus endophyticus</name>
    <dbReference type="NCBI Taxonomy" id="1716077"/>
    <lineage>
        <taxon>Bacteria</taxon>
        <taxon>Bacillati</taxon>
        <taxon>Actinomycetota</taxon>
        <taxon>Actinomycetes</taxon>
        <taxon>Propionibacteriales</taxon>
        <taxon>Propionibacteriaceae</taxon>
        <taxon>Microlunatus</taxon>
    </lineage>
</organism>
<dbReference type="Proteomes" id="UP000613840">
    <property type="component" value="Unassembled WGS sequence"/>
</dbReference>
<accession>A0A917S600</accession>
<evidence type="ECO:0000313" key="2">
    <source>
        <dbReference type="Proteomes" id="UP000613840"/>
    </source>
</evidence>
<name>A0A917S600_9ACTN</name>
<dbReference type="GO" id="GO:0019748">
    <property type="term" value="P:secondary metabolic process"/>
    <property type="evidence" value="ECO:0007669"/>
    <property type="project" value="InterPro"/>
</dbReference>
<sequence>MITVPDPFAAATIAREGEAGRAWIQRLPALTEKYLALWRCDLDGDVTSGAVGLIMPVRSPHGPAVLKISFTHPGNVDEPRALRLWQGNGAVQLYDEAPEDFALLLERVSTRQLDLPDDEAIAIGGELLRRLAVPATDDMPTLAAQAQGWEEQLHDQDHRSGRVLPRHIVGAALETIRDLAQDRTPTMTHGDLHAGNILDSDRGWVTIDPKGVAGNPAHDAMTMMLYGYQRALQAPDLRAEFDRRLTIFCDASGADPDWARRLTQARFVSGALWDNLLIHDGAAAATDPRAVIAGLLV</sequence>
<proteinExistence type="predicted"/>
<reference evidence="1" key="1">
    <citation type="journal article" date="2014" name="Int. J. Syst. Evol. Microbiol.">
        <title>Complete genome sequence of Corynebacterium casei LMG S-19264T (=DSM 44701T), isolated from a smear-ripened cheese.</title>
        <authorList>
            <consortium name="US DOE Joint Genome Institute (JGI-PGF)"/>
            <person name="Walter F."/>
            <person name="Albersmeier A."/>
            <person name="Kalinowski J."/>
            <person name="Ruckert C."/>
        </authorList>
    </citation>
    <scope>NUCLEOTIDE SEQUENCE</scope>
    <source>
        <strain evidence="1">CGMCC 4.7306</strain>
    </source>
</reference>
<gene>
    <name evidence="1" type="ORF">GCM10011575_12800</name>
</gene>
<dbReference type="AlphaFoldDB" id="A0A917S600"/>
<dbReference type="Gene3D" id="3.90.1200.10">
    <property type="match status" value="1"/>
</dbReference>
<comment type="caution">
    <text evidence="1">The sequence shown here is derived from an EMBL/GenBank/DDBJ whole genome shotgun (WGS) entry which is preliminary data.</text>
</comment>
<protein>
    <submittedName>
        <fullName evidence="1">Streptomycin 6-kinase</fullName>
    </submittedName>
</protein>
<dbReference type="InterPro" id="IPR011009">
    <property type="entry name" value="Kinase-like_dom_sf"/>
</dbReference>
<dbReference type="Pfam" id="PF04655">
    <property type="entry name" value="APH_6_hur"/>
    <property type="match status" value="1"/>
</dbReference>
<keyword evidence="2" id="KW-1185">Reference proteome</keyword>
<dbReference type="EMBL" id="BMMZ01000002">
    <property type="protein sequence ID" value="GGL55847.1"/>
    <property type="molecule type" value="Genomic_DNA"/>
</dbReference>
<evidence type="ECO:0000313" key="1">
    <source>
        <dbReference type="EMBL" id="GGL55847.1"/>
    </source>
</evidence>
<dbReference type="InterPro" id="IPR006748">
    <property type="entry name" value="NH2Glyco/OHUrea_AB-resist_kin"/>
</dbReference>
<reference evidence="1" key="2">
    <citation type="submission" date="2020-09" db="EMBL/GenBank/DDBJ databases">
        <authorList>
            <person name="Sun Q."/>
            <person name="Zhou Y."/>
        </authorList>
    </citation>
    <scope>NUCLEOTIDE SEQUENCE</scope>
    <source>
        <strain evidence="1">CGMCC 4.7306</strain>
    </source>
</reference>